<dbReference type="PANTHER" id="PTHR42738">
    <property type="entry name" value="HYDROXYMETHYLGLUTARYL-COA LYASE"/>
    <property type="match status" value="1"/>
</dbReference>
<comment type="similarity">
    <text evidence="2">Belongs to the HMG-CoA lyase family.</text>
</comment>
<organism evidence="8 9">
    <name type="scientific">Gossypium australe</name>
    <dbReference type="NCBI Taxonomy" id="47621"/>
    <lineage>
        <taxon>Eukaryota</taxon>
        <taxon>Viridiplantae</taxon>
        <taxon>Streptophyta</taxon>
        <taxon>Embryophyta</taxon>
        <taxon>Tracheophyta</taxon>
        <taxon>Spermatophyta</taxon>
        <taxon>Magnoliopsida</taxon>
        <taxon>eudicotyledons</taxon>
        <taxon>Gunneridae</taxon>
        <taxon>Pentapetalae</taxon>
        <taxon>rosids</taxon>
        <taxon>malvids</taxon>
        <taxon>Malvales</taxon>
        <taxon>Malvaceae</taxon>
        <taxon>Malvoideae</taxon>
        <taxon>Gossypium</taxon>
    </lineage>
</organism>
<sequence>MSSLEEPLGFDKLPSMSTIDRIQRFSAGACRPTVDDMGMGNCWIEGRGCSTSNSCDEDYEEYKGEAFPWRRHVRDASEGEAFNRRAKSLSKNRMKFGHVCKSRNLPDQHYSSKCTERGIRGITNKFLNGIPKFVKIVEVGPRDGLQNEKNIVPTSVKVELIRRLVSSGLPVVEATSFVSPKWVPQLADAKDVMKAVCDIEDARLPVLTPNVKGFEAAVAAGAKEVAIFASASESFSKSNINCSIEESLARYRAVCLAAKEHSVPVRGYVSCVVGCPVEGAIPPSKVAYVAKELYDMGCFEISLGDTIGVGTPVKHWPLGILSHFSLAQKIDSEVRIPSTLAGVVVAQIPKLSMFQMGISTVDSSVAGLGGCPYAKGASGNVATEDVVYMLNGLGVKTNVDLAKLMLAGEFISNHLGRQSGSKTAVALCRVTADASKI</sequence>
<dbReference type="GO" id="GO:0004419">
    <property type="term" value="F:hydroxymethylglutaryl-CoA lyase activity"/>
    <property type="evidence" value="ECO:0007669"/>
    <property type="project" value="UniProtKB-EC"/>
</dbReference>
<protein>
    <recommendedName>
        <fullName evidence="3">hydroxymethylglutaryl-CoA lyase</fullName>
        <ecNumber evidence="3">4.1.3.4</ecNumber>
    </recommendedName>
</protein>
<dbReference type="EC" id="4.1.3.4" evidence="3"/>
<comment type="caution">
    <text evidence="8">The sequence shown here is derived from an EMBL/GenBank/DDBJ whole genome shotgun (WGS) entry which is preliminary data.</text>
</comment>
<dbReference type="InterPro" id="IPR000138">
    <property type="entry name" value="HMG_CoA_lyase_AS"/>
</dbReference>
<evidence type="ECO:0000256" key="5">
    <source>
        <dbReference type="ARBA" id="ARBA00023239"/>
    </source>
</evidence>
<evidence type="ECO:0000256" key="1">
    <source>
        <dbReference type="ARBA" id="ARBA00005143"/>
    </source>
</evidence>
<dbReference type="FunFam" id="3.20.20.70:FF:000071">
    <property type="entry name" value="Hydroxymethylglutaryl-CoA lyase"/>
    <property type="match status" value="1"/>
</dbReference>
<gene>
    <name evidence="8" type="primary">hmgcll1</name>
    <name evidence="8" type="ORF">EPI10_013474</name>
</gene>
<comment type="catalytic activity">
    <reaction evidence="6">
        <text>(3S)-3-hydroxy-3-methylglutaryl-CoA = acetoacetate + acetyl-CoA</text>
        <dbReference type="Rhea" id="RHEA:24404"/>
        <dbReference type="ChEBI" id="CHEBI:13705"/>
        <dbReference type="ChEBI" id="CHEBI:43074"/>
        <dbReference type="ChEBI" id="CHEBI:57288"/>
        <dbReference type="EC" id="4.1.3.4"/>
    </reaction>
</comment>
<dbReference type="Pfam" id="PF00682">
    <property type="entry name" value="HMGL-like"/>
    <property type="match status" value="1"/>
</dbReference>
<dbReference type="Gene3D" id="3.20.20.70">
    <property type="entry name" value="Aldolase class I"/>
    <property type="match status" value="1"/>
</dbReference>
<evidence type="ECO:0000259" key="7">
    <source>
        <dbReference type="PROSITE" id="PS50991"/>
    </source>
</evidence>
<evidence type="ECO:0000313" key="9">
    <source>
        <dbReference type="Proteomes" id="UP000325315"/>
    </source>
</evidence>
<reference evidence="9" key="1">
    <citation type="journal article" date="2019" name="Plant Biotechnol. J.">
        <title>Genome sequencing of the Australian wild diploid species Gossypium australe highlights disease resistance and delayed gland morphogenesis.</title>
        <authorList>
            <person name="Cai Y."/>
            <person name="Cai X."/>
            <person name="Wang Q."/>
            <person name="Wang P."/>
            <person name="Zhang Y."/>
            <person name="Cai C."/>
            <person name="Xu Y."/>
            <person name="Wang K."/>
            <person name="Zhou Z."/>
            <person name="Wang C."/>
            <person name="Geng S."/>
            <person name="Li B."/>
            <person name="Dong Q."/>
            <person name="Hou Y."/>
            <person name="Wang H."/>
            <person name="Ai P."/>
            <person name="Liu Z."/>
            <person name="Yi F."/>
            <person name="Sun M."/>
            <person name="An G."/>
            <person name="Cheng J."/>
            <person name="Zhang Y."/>
            <person name="Shi Q."/>
            <person name="Xie Y."/>
            <person name="Shi X."/>
            <person name="Chang Y."/>
            <person name="Huang F."/>
            <person name="Chen Y."/>
            <person name="Hong S."/>
            <person name="Mi L."/>
            <person name="Sun Q."/>
            <person name="Zhang L."/>
            <person name="Zhou B."/>
            <person name="Peng R."/>
            <person name="Zhang X."/>
            <person name="Liu F."/>
        </authorList>
    </citation>
    <scope>NUCLEOTIDE SEQUENCE [LARGE SCALE GENOMIC DNA]</scope>
    <source>
        <strain evidence="9">cv. PA1801</strain>
    </source>
</reference>
<dbReference type="PROSITE" id="PS01062">
    <property type="entry name" value="HMG_COA_LYASE"/>
    <property type="match status" value="1"/>
</dbReference>
<dbReference type="SUPFAM" id="SSF51569">
    <property type="entry name" value="Aldolase"/>
    <property type="match status" value="1"/>
</dbReference>
<evidence type="ECO:0000313" key="8">
    <source>
        <dbReference type="EMBL" id="KAA3458928.1"/>
    </source>
</evidence>
<dbReference type="CDD" id="cd07938">
    <property type="entry name" value="DRE_TIM_HMGL"/>
    <property type="match status" value="1"/>
</dbReference>
<proteinExistence type="inferred from homology"/>
<evidence type="ECO:0000256" key="6">
    <source>
        <dbReference type="ARBA" id="ARBA00049877"/>
    </source>
</evidence>
<dbReference type="NCBIfam" id="NF004283">
    <property type="entry name" value="PRK05692.1"/>
    <property type="match status" value="1"/>
</dbReference>
<dbReference type="InterPro" id="IPR013785">
    <property type="entry name" value="Aldolase_TIM"/>
</dbReference>
<dbReference type="InterPro" id="IPR000891">
    <property type="entry name" value="PYR_CT"/>
</dbReference>
<evidence type="ECO:0000256" key="4">
    <source>
        <dbReference type="ARBA" id="ARBA00022723"/>
    </source>
</evidence>
<dbReference type="GO" id="GO:0046872">
    <property type="term" value="F:metal ion binding"/>
    <property type="evidence" value="ECO:0007669"/>
    <property type="project" value="UniProtKB-KW"/>
</dbReference>
<dbReference type="InterPro" id="IPR043594">
    <property type="entry name" value="HMGL"/>
</dbReference>
<dbReference type="PANTHER" id="PTHR42738:SF7">
    <property type="entry name" value="HYDROXYMETHYLGLUTARYL-COA LYASE"/>
    <property type="match status" value="1"/>
</dbReference>
<dbReference type="GO" id="GO:0006552">
    <property type="term" value="P:L-leucine catabolic process"/>
    <property type="evidence" value="ECO:0007669"/>
    <property type="project" value="TreeGrafter"/>
</dbReference>
<dbReference type="EMBL" id="SMMG02000010">
    <property type="protein sequence ID" value="KAA3458928.1"/>
    <property type="molecule type" value="Genomic_DNA"/>
</dbReference>
<accession>A0A5B6UNV5</accession>
<keyword evidence="5 8" id="KW-0456">Lyase</keyword>
<dbReference type="GO" id="GO:0046951">
    <property type="term" value="P:ketone body biosynthetic process"/>
    <property type="evidence" value="ECO:0007669"/>
    <property type="project" value="TreeGrafter"/>
</dbReference>
<dbReference type="GO" id="GO:0005739">
    <property type="term" value="C:mitochondrion"/>
    <property type="evidence" value="ECO:0007669"/>
    <property type="project" value="TreeGrafter"/>
</dbReference>
<dbReference type="OrthoDB" id="1905920at2759"/>
<dbReference type="UniPathway" id="UPA00896">
    <property type="reaction ID" value="UER00863"/>
</dbReference>
<comment type="pathway">
    <text evidence="1">Metabolic intermediate metabolism; (S)-3-hydroxy-3-methylglutaryl-CoA degradation; acetoacetate from (S)-3-hydroxy-3-methylglutaryl-CoA: step 1/1.</text>
</comment>
<dbReference type="Proteomes" id="UP000325315">
    <property type="component" value="Unassembled WGS sequence"/>
</dbReference>
<dbReference type="AlphaFoldDB" id="A0A5B6UNV5"/>
<evidence type="ECO:0000256" key="3">
    <source>
        <dbReference type="ARBA" id="ARBA00012910"/>
    </source>
</evidence>
<feature type="domain" description="Pyruvate carboxyltransferase" evidence="7">
    <location>
        <begin position="134"/>
        <end position="405"/>
    </location>
</feature>
<keyword evidence="9" id="KW-1185">Reference proteome</keyword>
<name>A0A5B6UNV5_9ROSI</name>
<keyword evidence="4" id="KW-0479">Metal-binding</keyword>
<evidence type="ECO:0000256" key="2">
    <source>
        <dbReference type="ARBA" id="ARBA00009405"/>
    </source>
</evidence>
<dbReference type="PROSITE" id="PS50991">
    <property type="entry name" value="PYR_CT"/>
    <property type="match status" value="1"/>
</dbReference>